<reference evidence="13" key="2">
    <citation type="submission" date="2022-08" db="EMBL/GenBank/DDBJ databases">
        <title>Complete genome sequence of 14 non-tuberculosis mycobacteria type-strains.</title>
        <authorList>
            <person name="Igarashi Y."/>
            <person name="Osugi A."/>
            <person name="Mitarai S."/>
        </authorList>
    </citation>
    <scope>NUCLEOTIDE SEQUENCE</scope>
    <source>
        <strain evidence="13">ATCC 51985</strain>
        <plasmid evidence="13">unnamed1</plasmid>
    </source>
</reference>
<keyword evidence="15" id="KW-1185">Reference proteome</keyword>
<feature type="transmembrane region" description="Helical" evidence="9">
    <location>
        <begin position="317"/>
        <end position="339"/>
    </location>
</feature>
<evidence type="ECO:0000256" key="8">
    <source>
        <dbReference type="ARBA" id="ARBA00023136"/>
    </source>
</evidence>
<keyword evidence="5 10" id="KW-0592">Phosphate transport</keyword>
<dbReference type="CDD" id="cd06261">
    <property type="entry name" value="TM_PBP2"/>
    <property type="match status" value="1"/>
</dbReference>
<evidence type="ECO:0000256" key="2">
    <source>
        <dbReference type="ARBA" id="ARBA00007069"/>
    </source>
</evidence>
<evidence type="ECO:0000313" key="15">
    <source>
        <dbReference type="Proteomes" id="UP001055171"/>
    </source>
</evidence>
<dbReference type="RefSeq" id="WP_082811599.1">
    <property type="nucleotide sequence ID" value="NZ_CP092424.2"/>
</dbReference>
<evidence type="ECO:0000256" key="6">
    <source>
        <dbReference type="ARBA" id="ARBA00022692"/>
    </source>
</evidence>
<feature type="domain" description="ABC transmembrane type-1" evidence="11">
    <location>
        <begin position="107"/>
        <end position="335"/>
    </location>
</feature>
<protein>
    <recommendedName>
        <fullName evidence="10">Phosphate transport system permease protein</fullName>
    </recommendedName>
</protein>
<accession>A0A0E4H5Y8</accession>
<feature type="transmembrane region" description="Helical" evidence="9">
    <location>
        <begin position="103"/>
        <end position="130"/>
    </location>
</feature>
<comment type="function">
    <text evidence="10">Part of the binding-protein-dependent transport system for phosphate; probably responsible for the translocation of the substrate across the membrane.</text>
</comment>
<dbReference type="STRING" id="141349.BN1232_06230"/>
<name>A0A0E4H5Y8_MYCLN</name>
<dbReference type="InterPro" id="IPR000515">
    <property type="entry name" value="MetI-like"/>
</dbReference>
<evidence type="ECO:0000256" key="5">
    <source>
        <dbReference type="ARBA" id="ARBA00022592"/>
    </source>
</evidence>
<evidence type="ECO:0000256" key="10">
    <source>
        <dbReference type="RuleBase" id="RU363054"/>
    </source>
</evidence>
<dbReference type="InterPro" id="IPR051124">
    <property type="entry name" value="Phosphate_Transport_Permease"/>
</dbReference>
<dbReference type="GO" id="GO:0005886">
    <property type="term" value="C:plasma membrane"/>
    <property type="evidence" value="ECO:0007669"/>
    <property type="project" value="UniProtKB-SubCell"/>
</dbReference>
<dbReference type="OrthoDB" id="9785113at2"/>
<proteinExistence type="inferred from homology"/>
<keyword evidence="8 9" id="KW-0472">Membrane</keyword>
<organism evidence="12 14">
    <name type="scientific">Mycobacterium lentiflavum</name>
    <dbReference type="NCBI Taxonomy" id="141349"/>
    <lineage>
        <taxon>Bacteria</taxon>
        <taxon>Bacillati</taxon>
        <taxon>Actinomycetota</taxon>
        <taxon>Actinomycetes</taxon>
        <taxon>Mycobacteriales</taxon>
        <taxon>Mycobacteriaceae</taxon>
        <taxon>Mycobacterium</taxon>
        <taxon>Mycobacterium simiae complex</taxon>
    </lineage>
</organism>
<evidence type="ECO:0000256" key="7">
    <source>
        <dbReference type="ARBA" id="ARBA00022989"/>
    </source>
</evidence>
<dbReference type="Gene3D" id="1.10.3720.10">
    <property type="entry name" value="MetI-like"/>
    <property type="match status" value="1"/>
</dbReference>
<evidence type="ECO:0000256" key="9">
    <source>
        <dbReference type="RuleBase" id="RU363032"/>
    </source>
</evidence>
<dbReference type="EMBL" id="CP092424">
    <property type="protein sequence ID" value="ULP45471.2"/>
    <property type="molecule type" value="Genomic_DNA"/>
</dbReference>
<dbReference type="InterPro" id="IPR035906">
    <property type="entry name" value="MetI-like_sf"/>
</dbReference>
<feature type="transmembrane region" description="Helical" evidence="9">
    <location>
        <begin position="255"/>
        <end position="279"/>
    </location>
</feature>
<evidence type="ECO:0000256" key="1">
    <source>
        <dbReference type="ARBA" id="ARBA00004651"/>
    </source>
</evidence>
<dbReference type="PROSITE" id="PS50928">
    <property type="entry name" value="ABC_TM1"/>
    <property type="match status" value="1"/>
</dbReference>
<comment type="subcellular location">
    <subcellularLocation>
        <location evidence="1 9">Cell membrane</location>
        <topology evidence="1 9">Multi-pass membrane protein</topology>
    </subcellularLocation>
</comment>
<keyword evidence="6 9" id="KW-0812">Transmembrane</keyword>
<dbReference type="Pfam" id="PF00528">
    <property type="entry name" value="BPD_transp_1"/>
    <property type="match status" value="1"/>
</dbReference>
<evidence type="ECO:0000256" key="4">
    <source>
        <dbReference type="ARBA" id="ARBA00022475"/>
    </source>
</evidence>
<keyword evidence="13" id="KW-0614">Plasmid</keyword>
<dbReference type="GO" id="GO:0006817">
    <property type="term" value="P:phosphate ion transport"/>
    <property type="evidence" value="ECO:0007669"/>
    <property type="project" value="UniProtKB-KW"/>
</dbReference>
<dbReference type="AlphaFoldDB" id="A0A0E4H5Y8"/>
<dbReference type="Proteomes" id="UP000199251">
    <property type="component" value="Unassembled WGS sequence"/>
</dbReference>
<dbReference type="PANTHER" id="PTHR30425">
    <property type="entry name" value="PHOSPHATE TRANSPORT SYSTEM PERMEASE PROTEIN PST"/>
    <property type="match status" value="1"/>
</dbReference>
<feature type="transmembrane region" description="Helical" evidence="9">
    <location>
        <begin position="195"/>
        <end position="215"/>
    </location>
</feature>
<feature type="transmembrane region" description="Helical" evidence="9">
    <location>
        <begin position="150"/>
        <end position="175"/>
    </location>
</feature>
<reference evidence="12 14" key="1">
    <citation type="submission" date="2015-03" db="EMBL/GenBank/DDBJ databases">
        <authorList>
            <person name="Urmite Genomes"/>
        </authorList>
    </citation>
    <scope>NUCLEOTIDE SEQUENCE [LARGE SCALE GENOMIC DNA]</scope>
    <source>
        <strain evidence="12 14">CSUR P1491</strain>
    </source>
</reference>
<dbReference type="GO" id="GO:0005315">
    <property type="term" value="F:phosphate transmembrane transporter activity"/>
    <property type="evidence" value="ECO:0007669"/>
    <property type="project" value="InterPro"/>
</dbReference>
<sequence length="347" mass="36831">MTRARSAEEGGAARATKAFLPDRPVKRHLHFSARNHRGDATFRSLTAGAAVFVMLTLAGTALYLILQAWPALTHYGPLGFLTSDRWAPSEATLESRNPNPYGILQFVVGTLVTSAIALLIAVPVSIALGLYITDVAPTRMRRSLSSLVDLLAAIPSVVYGFWGVFALLPVITPIGTTLSRLSVLPVIGSIFRGPFFGYSVFSASIVLAIMVLPIVTAICREVFATAPVAEKEAALGLGATRWEMLRLAVIPRSRAGITGAAILGLGRAFGETIAVTMLIGNNVLSLPKSILSQGATMPSVIANEFTEANQPYHLNSLFVVASALLAVSLLVNFIGKWVVSRAGEHIA</sequence>
<gene>
    <name evidence="13" type="primary">pstC</name>
    <name evidence="12" type="ORF">BN1232_06230</name>
    <name evidence="13" type="ORF">MJO58_28330</name>
</gene>
<evidence type="ECO:0000259" key="11">
    <source>
        <dbReference type="PROSITE" id="PS50928"/>
    </source>
</evidence>
<dbReference type="EMBL" id="CTEE01000003">
    <property type="protein sequence ID" value="CQD24500.1"/>
    <property type="molecule type" value="Genomic_DNA"/>
</dbReference>
<evidence type="ECO:0000313" key="14">
    <source>
        <dbReference type="Proteomes" id="UP000199251"/>
    </source>
</evidence>
<geneLocation type="plasmid" evidence="13 15">
    <name>unnamed1</name>
</geneLocation>
<evidence type="ECO:0000313" key="12">
    <source>
        <dbReference type="EMBL" id="CQD24500.1"/>
    </source>
</evidence>
<feature type="transmembrane region" description="Helical" evidence="9">
    <location>
        <begin position="44"/>
        <end position="66"/>
    </location>
</feature>
<dbReference type="NCBIfam" id="TIGR02138">
    <property type="entry name" value="phosphate_pstC"/>
    <property type="match status" value="1"/>
</dbReference>
<keyword evidence="7 9" id="KW-1133">Transmembrane helix</keyword>
<evidence type="ECO:0000313" key="13">
    <source>
        <dbReference type="EMBL" id="ULP45471.2"/>
    </source>
</evidence>
<evidence type="ECO:0000256" key="3">
    <source>
        <dbReference type="ARBA" id="ARBA00022448"/>
    </source>
</evidence>
<comment type="similarity">
    <text evidence="2 10">Belongs to the binding-protein-dependent transport system permease family. CysTW subfamily.</text>
</comment>
<keyword evidence="3 9" id="KW-0813">Transport</keyword>
<keyword evidence="4 10" id="KW-1003">Cell membrane</keyword>
<dbReference type="InterPro" id="IPR011864">
    <property type="entry name" value="Phosphate_PstC"/>
</dbReference>
<dbReference type="PANTHER" id="PTHR30425:SF1">
    <property type="entry name" value="PHOSPHATE TRANSPORT SYSTEM PERMEASE PROTEIN PSTC"/>
    <property type="match status" value="1"/>
</dbReference>
<dbReference type="Proteomes" id="UP001055171">
    <property type="component" value="Plasmid unnamed1"/>
</dbReference>
<dbReference type="SUPFAM" id="SSF161098">
    <property type="entry name" value="MetI-like"/>
    <property type="match status" value="1"/>
</dbReference>